<keyword evidence="3" id="KW-1185">Reference proteome</keyword>
<feature type="non-terminal residue" evidence="2">
    <location>
        <position position="1"/>
    </location>
</feature>
<accession>A0A392R1W2</accession>
<protein>
    <submittedName>
        <fullName evidence="2">Uncharacterized protein</fullName>
    </submittedName>
</protein>
<proteinExistence type="predicted"/>
<reference evidence="2 3" key="1">
    <citation type="journal article" date="2018" name="Front. Plant Sci.">
        <title>Red Clover (Trifolium pratense) and Zigzag Clover (T. medium) - A Picture of Genomic Similarities and Differences.</title>
        <authorList>
            <person name="Dluhosova J."/>
            <person name="Istvanek J."/>
            <person name="Nedelnik J."/>
            <person name="Repkova J."/>
        </authorList>
    </citation>
    <scope>NUCLEOTIDE SEQUENCE [LARGE SCALE GENOMIC DNA]</scope>
    <source>
        <strain evidence="3">cv. 10/8</strain>
        <tissue evidence="2">Leaf</tissue>
    </source>
</reference>
<feature type="region of interest" description="Disordered" evidence="1">
    <location>
        <begin position="43"/>
        <end position="70"/>
    </location>
</feature>
<evidence type="ECO:0000313" key="2">
    <source>
        <dbReference type="EMBL" id="MCI30573.1"/>
    </source>
</evidence>
<dbReference type="AlphaFoldDB" id="A0A392R1W2"/>
<dbReference type="EMBL" id="LXQA010180637">
    <property type="protein sequence ID" value="MCI30573.1"/>
    <property type="molecule type" value="Genomic_DNA"/>
</dbReference>
<sequence>KSIEKVDCTISTTMSETSFDLHHKMIVLVGVNVCGVGPLMGSYRSDGSFPQSDNTAVTASRNYSRKSISL</sequence>
<feature type="compositionally biased region" description="Polar residues" evidence="1">
    <location>
        <begin position="48"/>
        <end position="70"/>
    </location>
</feature>
<comment type="caution">
    <text evidence="2">The sequence shown here is derived from an EMBL/GenBank/DDBJ whole genome shotgun (WGS) entry which is preliminary data.</text>
</comment>
<evidence type="ECO:0000313" key="3">
    <source>
        <dbReference type="Proteomes" id="UP000265520"/>
    </source>
</evidence>
<evidence type="ECO:0000256" key="1">
    <source>
        <dbReference type="SAM" id="MobiDB-lite"/>
    </source>
</evidence>
<organism evidence="2 3">
    <name type="scientific">Trifolium medium</name>
    <dbReference type="NCBI Taxonomy" id="97028"/>
    <lineage>
        <taxon>Eukaryota</taxon>
        <taxon>Viridiplantae</taxon>
        <taxon>Streptophyta</taxon>
        <taxon>Embryophyta</taxon>
        <taxon>Tracheophyta</taxon>
        <taxon>Spermatophyta</taxon>
        <taxon>Magnoliopsida</taxon>
        <taxon>eudicotyledons</taxon>
        <taxon>Gunneridae</taxon>
        <taxon>Pentapetalae</taxon>
        <taxon>rosids</taxon>
        <taxon>fabids</taxon>
        <taxon>Fabales</taxon>
        <taxon>Fabaceae</taxon>
        <taxon>Papilionoideae</taxon>
        <taxon>50 kb inversion clade</taxon>
        <taxon>NPAAA clade</taxon>
        <taxon>Hologalegina</taxon>
        <taxon>IRL clade</taxon>
        <taxon>Trifolieae</taxon>
        <taxon>Trifolium</taxon>
    </lineage>
</organism>
<name>A0A392R1W2_9FABA</name>
<dbReference type="Proteomes" id="UP000265520">
    <property type="component" value="Unassembled WGS sequence"/>
</dbReference>